<organism evidence="1 2">
    <name type="scientific">Panicum virgatum</name>
    <name type="common">Blackwell switchgrass</name>
    <dbReference type="NCBI Taxonomy" id="38727"/>
    <lineage>
        <taxon>Eukaryota</taxon>
        <taxon>Viridiplantae</taxon>
        <taxon>Streptophyta</taxon>
        <taxon>Embryophyta</taxon>
        <taxon>Tracheophyta</taxon>
        <taxon>Spermatophyta</taxon>
        <taxon>Magnoliopsida</taxon>
        <taxon>Liliopsida</taxon>
        <taxon>Poales</taxon>
        <taxon>Poaceae</taxon>
        <taxon>PACMAD clade</taxon>
        <taxon>Panicoideae</taxon>
        <taxon>Panicodae</taxon>
        <taxon>Paniceae</taxon>
        <taxon>Panicinae</taxon>
        <taxon>Panicum</taxon>
        <taxon>Panicum sect. Hiantes</taxon>
    </lineage>
</organism>
<comment type="caution">
    <text evidence="1">The sequence shown here is derived from an EMBL/GenBank/DDBJ whole genome shotgun (WGS) entry which is preliminary data.</text>
</comment>
<gene>
    <name evidence="1" type="ORF">PVAP13_5NG124524</name>
</gene>
<dbReference type="EMBL" id="CM029046">
    <property type="protein sequence ID" value="KAG2586563.1"/>
    <property type="molecule type" value="Genomic_DNA"/>
</dbReference>
<accession>A0A8T0RPR4</accession>
<sequence length="236" mass="26209">MAASDYIFDFVAPIANSTVDITTKVMKMELPLEELQEMLRRARNGVAVVRDYKVNLYPRRCMVECAPFVDEGGDVTVSSLEEVKAFVEQFNDGLPASGDSTVVLGGMLLQDATTVCYILGQYKSSVTNWKSLEVLASLGDCLTLAGADINHLIGMLNANGHAYKEIPESLWDEEQGVVEYHHLSLARRRLDGGEEIVCALVIRSPASIRWLSLARGWSLLRGRFWIATYHSCPFEC</sequence>
<protein>
    <submittedName>
        <fullName evidence="1">Uncharacterized protein</fullName>
    </submittedName>
</protein>
<keyword evidence="2" id="KW-1185">Reference proteome</keyword>
<name>A0A8T0RPR4_PANVG</name>
<evidence type="ECO:0000313" key="2">
    <source>
        <dbReference type="Proteomes" id="UP000823388"/>
    </source>
</evidence>
<evidence type="ECO:0000313" key="1">
    <source>
        <dbReference type="EMBL" id="KAG2586563.1"/>
    </source>
</evidence>
<dbReference type="AlphaFoldDB" id="A0A8T0RPR4"/>
<proteinExistence type="predicted"/>
<reference evidence="1" key="1">
    <citation type="submission" date="2020-05" db="EMBL/GenBank/DDBJ databases">
        <title>WGS assembly of Panicum virgatum.</title>
        <authorList>
            <person name="Lovell J.T."/>
            <person name="Jenkins J."/>
            <person name="Shu S."/>
            <person name="Juenger T.E."/>
            <person name="Schmutz J."/>
        </authorList>
    </citation>
    <scope>NUCLEOTIDE SEQUENCE</scope>
    <source>
        <strain evidence="1">AP13</strain>
    </source>
</reference>
<dbReference type="Proteomes" id="UP000823388">
    <property type="component" value="Chromosome 5N"/>
</dbReference>